<sequence length="88" mass="10372">MSDKLTVIDLMDLIQNCDRYKNNPDFVHELANLIIEERKFEESQQIELEKKKRKAKVDLEEIAKMGVKDIVYIIENNVEIIVIMILLP</sequence>
<gene>
    <name evidence="1" type="ORF">TNCT_305541</name>
</gene>
<accession>A0A8X6H1Z5</accession>
<name>A0A8X6H1Z5_TRICU</name>
<protein>
    <submittedName>
        <fullName evidence="1">Uncharacterized protein</fullName>
    </submittedName>
</protein>
<evidence type="ECO:0000313" key="2">
    <source>
        <dbReference type="Proteomes" id="UP000887116"/>
    </source>
</evidence>
<comment type="caution">
    <text evidence="1">The sequence shown here is derived from an EMBL/GenBank/DDBJ whole genome shotgun (WGS) entry which is preliminary data.</text>
</comment>
<evidence type="ECO:0000313" key="1">
    <source>
        <dbReference type="EMBL" id="GFQ78234.1"/>
    </source>
</evidence>
<dbReference type="EMBL" id="BMAO01011991">
    <property type="protein sequence ID" value="GFQ78234.1"/>
    <property type="molecule type" value="Genomic_DNA"/>
</dbReference>
<dbReference type="Proteomes" id="UP000887116">
    <property type="component" value="Unassembled WGS sequence"/>
</dbReference>
<reference evidence="1" key="1">
    <citation type="submission" date="2020-07" db="EMBL/GenBank/DDBJ databases">
        <title>Multicomponent nature underlies the extraordinary mechanical properties of spider dragline silk.</title>
        <authorList>
            <person name="Kono N."/>
            <person name="Nakamura H."/>
            <person name="Mori M."/>
            <person name="Yoshida Y."/>
            <person name="Ohtoshi R."/>
            <person name="Malay A.D."/>
            <person name="Moran D.A.P."/>
            <person name="Tomita M."/>
            <person name="Numata K."/>
            <person name="Arakawa K."/>
        </authorList>
    </citation>
    <scope>NUCLEOTIDE SEQUENCE</scope>
</reference>
<dbReference type="AlphaFoldDB" id="A0A8X6H1Z5"/>
<keyword evidence="2" id="KW-1185">Reference proteome</keyword>
<proteinExistence type="predicted"/>
<organism evidence="1 2">
    <name type="scientific">Trichonephila clavata</name>
    <name type="common">Joro spider</name>
    <name type="synonym">Nephila clavata</name>
    <dbReference type="NCBI Taxonomy" id="2740835"/>
    <lineage>
        <taxon>Eukaryota</taxon>
        <taxon>Metazoa</taxon>
        <taxon>Ecdysozoa</taxon>
        <taxon>Arthropoda</taxon>
        <taxon>Chelicerata</taxon>
        <taxon>Arachnida</taxon>
        <taxon>Araneae</taxon>
        <taxon>Araneomorphae</taxon>
        <taxon>Entelegynae</taxon>
        <taxon>Araneoidea</taxon>
        <taxon>Nephilidae</taxon>
        <taxon>Trichonephila</taxon>
    </lineage>
</organism>